<evidence type="ECO:0000313" key="4">
    <source>
        <dbReference type="EMBL" id="QGW50073.1"/>
    </source>
</evidence>
<dbReference type="EMBL" id="MN689115">
    <property type="protein sequence ID" value="QGW49933.1"/>
    <property type="molecule type" value="Genomic_DNA"/>
</dbReference>
<name>A0A6B9CGH6_9ABAC</name>
<evidence type="ECO:0000313" key="2">
    <source>
        <dbReference type="EMBL" id="QGW49793.1"/>
    </source>
</evidence>
<dbReference type="Gene3D" id="2.160.20.50">
    <property type="entry name" value="Insect antifreeze protein"/>
    <property type="match status" value="1"/>
</dbReference>
<reference evidence="1" key="1">
    <citation type="submission" date="2019-11" db="EMBL/GenBank/DDBJ databases">
        <title>Complete Genome Sequences of Seven New Chrysodeixis includens NPV Isolates from Minas Gerais and Mato Grosso States in Brazil.</title>
        <authorList>
            <person name="Craveiro S.R."/>
            <person name="Monteiro L.L.S."/>
            <person name="Santos L.A.V.M."/>
            <person name="Togawa R.C."/>
            <person name="Inglis P.W."/>
            <person name="Ribeiro Z.M.A."/>
            <person name="Ribeiro B.M."/>
            <person name="Castro M.E.B."/>
        </authorList>
    </citation>
    <scope>NUCLEOTIDE SEQUENCE</scope>
    <source>
        <strain evidence="1">ChinNPV-MT.A</strain>
        <strain evidence="2">ChinNPV-MT.C</strain>
        <strain evidence="3">ChinNPV-MT.D</strain>
        <strain evidence="4">ChinNPV-MT.E</strain>
    </source>
</reference>
<dbReference type="EMBL" id="MN689112">
    <property type="protein sequence ID" value="QGW49513.1"/>
    <property type="molecule type" value="Genomic_DNA"/>
</dbReference>
<accession>A0A6B9CGH6</accession>
<dbReference type="EMBL" id="MN689116">
    <property type="protein sequence ID" value="QGW50073.1"/>
    <property type="molecule type" value="Genomic_DNA"/>
</dbReference>
<evidence type="ECO:0000313" key="3">
    <source>
        <dbReference type="EMBL" id="QGW49933.1"/>
    </source>
</evidence>
<proteinExistence type="predicted"/>
<sequence length="343" mass="40513">MSSEQQELNFSFIEEDFNEVLRSNPELKSKFLSFERLHHNLKIIYDCHSSFKRPEDLEENKEIYERNLINRGIYIDCLIKHMLSCMEKISDTNIITEVILNAAKAPANKFNMSIDYAMWTMAEILVLEKTGKFDIIPILNLNQDQLGDHETYFFDTDNVKNDYLENYFHYVTCWIPDNVNTDDDEDKFYIEIDVKARRNALKKIKLPRSLVNEYKSFVVTSPMDEDTYPKVLKQLQCVLKTILKIPTDEMIKKIIKIAKIETFDYEDIKYAHHKWCYMVTIYADHFSSLRSSDTPDSDDCPDSDYCPDSDDCPDSDYCFDSYYCPDSYYCFDSDDCTDPWDKL</sequence>
<dbReference type="InterPro" id="IPR016133">
    <property type="entry name" value="Insect_cyst_antifreeze_prot"/>
</dbReference>
<evidence type="ECO:0000313" key="1">
    <source>
        <dbReference type="EMBL" id="QGW49513.1"/>
    </source>
</evidence>
<dbReference type="SUPFAM" id="SSF51156">
    <property type="entry name" value="Insect cysteine-rich antifreeze protein"/>
    <property type="match status" value="1"/>
</dbReference>
<gene>
    <name evidence="1" type="primary">ORF-100</name>
</gene>
<dbReference type="EMBL" id="MN689114">
    <property type="protein sequence ID" value="QGW49793.1"/>
    <property type="molecule type" value="Genomic_DNA"/>
</dbReference>
<organism evidence="1">
    <name type="scientific">Chrysodeixis includens nucleopolyhedrovirus</name>
    <dbReference type="NCBI Taxonomy" id="1207438"/>
    <lineage>
        <taxon>Viruses</taxon>
        <taxon>Viruses incertae sedis</taxon>
        <taxon>Naldaviricetes</taxon>
        <taxon>Lefavirales</taxon>
        <taxon>Baculoviridae</taxon>
        <taxon>Alphabaculovirus</taxon>
        <taxon>Alphabaculovirus chrincludentis</taxon>
        <taxon>Alphabaculovirus alterchrincludentis</taxon>
    </lineage>
</organism>
<protein>
    <submittedName>
        <fullName evidence="1">Uncharacterized protein</fullName>
    </submittedName>
</protein>